<evidence type="ECO:0000313" key="2">
    <source>
        <dbReference type="Proteomes" id="UP000535020"/>
    </source>
</evidence>
<dbReference type="EMBL" id="JACBJI010000001">
    <property type="protein sequence ID" value="NYA69537.1"/>
    <property type="molecule type" value="Genomic_DNA"/>
</dbReference>
<organism evidence="1 2">
    <name type="scientific">Flavobacterium agri</name>
    <dbReference type="NCBI Taxonomy" id="2743471"/>
    <lineage>
        <taxon>Bacteria</taxon>
        <taxon>Pseudomonadati</taxon>
        <taxon>Bacteroidota</taxon>
        <taxon>Flavobacteriia</taxon>
        <taxon>Flavobacteriales</taxon>
        <taxon>Flavobacteriaceae</taxon>
        <taxon>Flavobacterium</taxon>
    </lineage>
</organism>
<name>A0A7Y8XZ07_9FLAO</name>
<gene>
    <name evidence="1" type="ORF">HZF10_01295</name>
</gene>
<dbReference type="Proteomes" id="UP000535020">
    <property type="component" value="Unassembled WGS sequence"/>
</dbReference>
<sequence length="69" mass="8053">MISVFKTSVSSKKKILSLRPYLNNLKNIRQWNFDLEDRDRILRIDSDSPVSVTVIGILNRRGFDCIELD</sequence>
<proteinExistence type="predicted"/>
<evidence type="ECO:0000313" key="1">
    <source>
        <dbReference type="EMBL" id="NYA69537.1"/>
    </source>
</evidence>
<reference evidence="1 2" key="1">
    <citation type="submission" date="2020-07" db="EMBL/GenBank/DDBJ databases">
        <authorList>
            <person name="Sun Q."/>
        </authorList>
    </citation>
    <scope>NUCLEOTIDE SEQUENCE [LARGE SCALE GENOMIC DNA]</scope>
    <source>
        <strain evidence="1 2">MAH-1</strain>
    </source>
</reference>
<protein>
    <submittedName>
        <fullName evidence="1">Uncharacterized protein</fullName>
    </submittedName>
</protein>
<accession>A0A7Y8XZ07</accession>
<comment type="caution">
    <text evidence="1">The sequence shown here is derived from an EMBL/GenBank/DDBJ whole genome shotgun (WGS) entry which is preliminary data.</text>
</comment>
<dbReference type="AlphaFoldDB" id="A0A7Y8XZ07"/>
<keyword evidence="2" id="KW-1185">Reference proteome</keyword>